<dbReference type="EMBL" id="JACXAD010000005">
    <property type="protein sequence ID" value="MBD2767449.1"/>
    <property type="molecule type" value="Genomic_DNA"/>
</dbReference>
<sequence length="112" mass="13213">MENANELRRLLVADKREDYDFATYIKSNEAAVDFVMDRYHMYDVYETRLGLSKTVTHEHYEGVEEVVSALKTTHFAKVRLLEFEFYEEIAVVFTDESGRFLLGCIFLPRMID</sequence>
<comment type="caution">
    <text evidence="1">The sequence shown here is derived from an EMBL/GenBank/DDBJ whole genome shotgun (WGS) entry which is preliminary data.</text>
</comment>
<keyword evidence="2" id="KW-1185">Reference proteome</keyword>
<dbReference type="RefSeq" id="WP_191004266.1">
    <property type="nucleotide sequence ID" value="NZ_JACXAD010000005.1"/>
</dbReference>
<proteinExistence type="predicted"/>
<gene>
    <name evidence="1" type="ORF">IC235_06040</name>
</gene>
<dbReference type="Proteomes" id="UP000612233">
    <property type="component" value="Unassembled WGS sequence"/>
</dbReference>
<organism evidence="1 2">
    <name type="scientific">Hymenobacter montanus</name>
    <dbReference type="NCBI Taxonomy" id="2771359"/>
    <lineage>
        <taxon>Bacteria</taxon>
        <taxon>Pseudomonadati</taxon>
        <taxon>Bacteroidota</taxon>
        <taxon>Cytophagia</taxon>
        <taxon>Cytophagales</taxon>
        <taxon>Hymenobacteraceae</taxon>
        <taxon>Hymenobacter</taxon>
    </lineage>
</organism>
<accession>A0A927BC60</accession>
<name>A0A927BC60_9BACT</name>
<dbReference type="AlphaFoldDB" id="A0A927BC60"/>
<reference evidence="1" key="1">
    <citation type="submission" date="2020-09" db="EMBL/GenBank/DDBJ databases">
        <authorList>
            <person name="Kim M.K."/>
        </authorList>
    </citation>
    <scope>NUCLEOTIDE SEQUENCE</scope>
    <source>
        <strain evidence="1">BT664</strain>
    </source>
</reference>
<evidence type="ECO:0000313" key="2">
    <source>
        <dbReference type="Proteomes" id="UP000612233"/>
    </source>
</evidence>
<evidence type="ECO:0000313" key="1">
    <source>
        <dbReference type="EMBL" id="MBD2767449.1"/>
    </source>
</evidence>
<protein>
    <submittedName>
        <fullName evidence="1">Uncharacterized protein</fullName>
    </submittedName>
</protein>